<proteinExistence type="predicted"/>
<feature type="compositionally biased region" description="Basic and acidic residues" evidence="1">
    <location>
        <begin position="199"/>
        <end position="209"/>
    </location>
</feature>
<sequence length="225" mass="24104">MGGGFETSTNAHNAASLLNEPCVCDLIRPDYSNRRARSCSHSKSHSREQHGTKLPAIESTGTKRDANGQLMNKCQKSPWGDVKEGKVQASETLRFPLICKRWSPIPNAGRIRRQSETDSRGNCPGLLGNSNNGNYDPVSRVSSHMGANGGSTCGTSRTIGGSGGSGGPTPNPLLLPINFTDMGDGSEKRLRVKMKRIKSTSDDPDKDHAFPTLSTLHPTKTTGSQ</sequence>
<feature type="compositionally biased region" description="Polar residues" evidence="1">
    <location>
        <begin position="212"/>
        <end position="225"/>
    </location>
</feature>
<comment type="caution">
    <text evidence="2">The sequence shown here is derived from an EMBL/GenBank/DDBJ whole genome shotgun (WGS) entry which is preliminary data.</text>
</comment>
<dbReference type="Proteomes" id="UP000728185">
    <property type="component" value="Unassembled WGS sequence"/>
</dbReference>
<evidence type="ECO:0000256" key="1">
    <source>
        <dbReference type="SAM" id="MobiDB-lite"/>
    </source>
</evidence>
<dbReference type="EMBL" id="LUCM01011652">
    <property type="protein sequence ID" value="KAA0183635.1"/>
    <property type="molecule type" value="Genomic_DNA"/>
</dbReference>
<accession>A0A8E0RIX3</accession>
<feature type="region of interest" description="Disordered" evidence="1">
    <location>
        <begin position="146"/>
        <end position="225"/>
    </location>
</feature>
<name>A0A8E0RIX3_9TREM</name>
<gene>
    <name evidence="2" type="ORF">FBUS_03313</name>
</gene>
<keyword evidence="3" id="KW-1185">Reference proteome</keyword>
<feature type="region of interest" description="Disordered" evidence="1">
    <location>
        <begin position="109"/>
        <end position="134"/>
    </location>
</feature>
<dbReference type="AlphaFoldDB" id="A0A8E0RIX3"/>
<evidence type="ECO:0000313" key="2">
    <source>
        <dbReference type="EMBL" id="KAA0183635.1"/>
    </source>
</evidence>
<organism evidence="2 3">
    <name type="scientific">Fasciolopsis buskii</name>
    <dbReference type="NCBI Taxonomy" id="27845"/>
    <lineage>
        <taxon>Eukaryota</taxon>
        <taxon>Metazoa</taxon>
        <taxon>Spiralia</taxon>
        <taxon>Lophotrochozoa</taxon>
        <taxon>Platyhelminthes</taxon>
        <taxon>Trematoda</taxon>
        <taxon>Digenea</taxon>
        <taxon>Plagiorchiida</taxon>
        <taxon>Echinostomata</taxon>
        <taxon>Echinostomatoidea</taxon>
        <taxon>Fasciolidae</taxon>
        <taxon>Fasciolopsis</taxon>
    </lineage>
</organism>
<reference evidence="2" key="1">
    <citation type="submission" date="2019-05" db="EMBL/GenBank/DDBJ databases">
        <title>Annotation for the trematode Fasciolopsis buski.</title>
        <authorList>
            <person name="Choi Y.-J."/>
        </authorList>
    </citation>
    <scope>NUCLEOTIDE SEQUENCE</scope>
    <source>
        <strain evidence="2">HT</strain>
        <tissue evidence="2">Whole worm</tissue>
    </source>
</reference>
<evidence type="ECO:0000313" key="3">
    <source>
        <dbReference type="Proteomes" id="UP000728185"/>
    </source>
</evidence>
<dbReference type="OrthoDB" id="6228973at2759"/>
<protein>
    <submittedName>
        <fullName evidence="2">Uncharacterized protein</fullName>
    </submittedName>
</protein>